<dbReference type="Proteomes" id="UP000606115">
    <property type="component" value="Unassembled WGS sequence"/>
</dbReference>
<evidence type="ECO:0008006" key="4">
    <source>
        <dbReference type="Google" id="ProtNLM"/>
    </source>
</evidence>
<gene>
    <name evidence="2" type="ORF">GCM10007173_33490</name>
</gene>
<proteinExistence type="predicted"/>
<feature type="transmembrane region" description="Helical" evidence="1">
    <location>
        <begin position="130"/>
        <end position="151"/>
    </location>
</feature>
<organism evidence="2 3">
    <name type="scientific">Glutamicibacter ardleyensis</name>
    <dbReference type="NCBI Taxonomy" id="225894"/>
    <lineage>
        <taxon>Bacteria</taxon>
        <taxon>Bacillati</taxon>
        <taxon>Actinomycetota</taxon>
        <taxon>Actinomycetes</taxon>
        <taxon>Micrococcales</taxon>
        <taxon>Micrococcaceae</taxon>
        <taxon>Glutamicibacter</taxon>
    </lineage>
</organism>
<protein>
    <recommendedName>
        <fullName evidence="4">ABC transporter permease</fullName>
    </recommendedName>
</protein>
<feature type="transmembrane region" description="Helical" evidence="1">
    <location>
        <begin position="83"/>
        <end position="102"/>
    </location>
</feature>
<accession>A0ABQ2DVC3</accession>
<keyword evidence="3" id="KW-1185">Reference proteome</keyword>
<evidence type="ECO:0000313" key="2">
    <source>
        <dbReference type="EMBL" id="GGJ71902.1"/>
    </source>
</evidence>
<evidence type="ECO:0000256" key="1">
    <source>
        <dbReference type="SAM" id="Phobius"/>
    </source>
</evidence>
<feature type="transmembrane region" description="Helical" evidence="1">
    <location>
        <begin position="430"/>
        <end position="449"/>
    </location>
</feature>
<feature type="transmembrane region" description="Helical" evidence="1">
    <location>
        <begin position="237"/>
        <end position="256"/>
    </location>
</feature>
<feature type="transmembrane region" description="Helical" evidence="1">
    <location>
        <begin position="197"/>
        <end position="217"/>
    </location>
</feature>
<feature type="transmembrane region" description="Helical" evidence="1">
    <location>
        <begin position="38"/>
        <end position="63"/>
    </location>
</feature>
<feature type="transmembrane region" description="Helical" evidence="1">
    <location>
        <begin position="163"/>
        <end position="185"/>
    </location>
</feature>
<name>A0ABQ2DVC3_9MICC</name>
<dbReference type="GeneID" id="303305682"/>
<keyword evidence="1" id="KW-0472">Membrane</keyword>
<feature type="transmembrane region" description="Helical" evidence="1">
    <location>
        <begin position="338"/>
        <end position="368"/>
    </location>
</feature>
<evidence type="ECO:0000313" key="3">
    <source>
        <dbReference type="Proteomes" id="UP000606115"/>
    </source>
</evidence>
<dbReference type="RefSeq" id="WP_188687239.1">
    <property type="nucleotide sequence ID" value="NZ_BMKX01000011.1"/>
</dbReference>
<sequence>MNAKRASEVEQTYDPRELIRTVKKLRDRSARIDAFSDGYIWVLLAVVALVYLFSALSGVIFALQGAAGNATRLPSAVWDLQELTVALLPVMLLSCFRGLLYLGPCGLRPDKAAWWLPLAVDLRGIRKRSFYNALILGALLNSFIGILWLAGLFTLSGRFEVQVFFFGFVFFAVTGTLLSAIATHAQIAAQARVVRRICRLLLTLFAMGLSISWSLLLTENAWAQGAYGLLGDLAFDPGFWASGCVGALLLATIVIWQATRKIDQVKANSLRLAGQKQNELVGSLAQTELSGMLPATESVGPRSRNSWHRPLRHLPVVLQILLLRYLRGGYWRAPGNLVLLTVALVLAVRSIANPLAVTGFFVLLLWVLTESFGRLNRPLASAPGLAQMLSQPRTALVRPAIGFTLCMILVILSICSLLPLALGMIPTANLGFWVLGVLVAASGTSAAAWGRATRGERDWEALILGASNEINTGSLMLIELRYFLQAVASGLPLILLLLTPVSTVPWGIWAFGLLCAYPGYAALRRAGESATSHPVTNGQ</sequence>
<reference evidence="3" key="1">
    <citation type="journal article" date="2019" name="Int. J. Syst. Evol. Microbiol.">
        <title>The Global Catalogue of Microorganisms (GCM) 10K type strain sequencing project: providing services to taxonomists for standard genome sequencing and annotation.</title>
        <authorList>
            <consortium name="The Broad Institute Genomics Platform"/>
            <consortium name="The Broad Institute Genome Sequencing Center for Infectious Disease"/>
            <person name="Wu L."/>
            <person name="Ma J."/>
        </authorList>
    </citation>
    <scope>NUCLEOTIDE SEQUENCE [LARGE SCALE GENOMIC DNA]</scope>
    <source>
        <strain evidence="3">CGMCC 1.3685</strain>
    </source>
</reference>
<dbReference type="EMBL" id="BMKX01000011">
    <property type="protein sequence ID" value="GGJ71902.1"/>
    <property type="molecule type" value="Genomic_DNA"/>
</dbReference>
<feature type="transmembrane region" description="Helical" evidence="1">
    <location>
        <begin position="400"/>
        <end position="424"/>
    </location>
</feature>
<comment type="caution">
    <text evidence="2">The sequence shown here is derived from an EMBL/GenBank/DDBJ whole genome shotgun (WGS) entry which is preliminary data.</text>
</comment>
<keyword evidence="1" id="KW-1133">Transmembrane helix</keyword>
<keyword evidence="1" id="KW-0812">Transmembrane</keyword>